<keyword evidence="1" id="KW-0067">ATP-binding</keyword>
<keyword evidence="2" id="KW-1185">Reference proteome</keyword>
<reference evidence="1 2" key="1">
    <citation type="journal article" date="2018" name="Front. Plant Sci.">
        <title>Red Clover (Trifolium pratense) and Zigzag Clover (T. medium) - A Picture of Genomic Similarities and Differences.</title>
        <authorList>
            <person name="Dluhosova J."/>
            <person name="Istvanek J."/>
            <person name="Nedelnik J."/>
            <person name="Repkova J."/>
        </authorList>
    </citation>
    <scope>NUCLEOTIDE SEQUENCE [LARGE SCALE GENOMIC DNA]</scope>
    <source>
        <strain evidence="2">cv. 10/8</strain>
        <tissue evidence="1">Leaf</tissue>
    </source>
</reference>
<dbReference type="EMBL" id="LXQA010573471">
    <property type="protein sequence ID" value="MCI59996.1"/>
    <property type="molecule type" value="Genomic_DNA"/>
</dbReference>
<keyword evidence="1" id="KW-0378">Hydrolase</keyword>
<accession>A0A392TIQ0</accession>
<dbReference type="GO" id="GO:0004386">
    <property type="term" value="F:helicase activity"/>
    <property type="evidence" value="ECO:0007669"/>
    <property type="project" value="UniProtKB-KW"/>
</dbReference>
<evidence type="ECO:0000313" key="1">
    <source>
        <dbReference type="EMBL" id="MCI59996.1"/>
    </source>
</evidence>
<keyword evidence="1" id="KW-0347">Helicase</keyword>
<dbReference type="Proteomes" id="UP000265520">
    <property type="component" value="Unassembled WGS sequence"/>
</dbReference>
<feature type="non-terminal residue" evidence="1">
    <location>
        <position position="55"/>
    </location>
</feature>
<comment type="caution">
    <text evidence="1">The sequence shown here is derived from an EMBL/GenBank/DDBJ whole genome shotgun (WGS) entry which is preliminary data.</text>
</comment>
<organism evidence="1 2">
    <name type="scientific">Trifolium medium</name>
    <dbReference type="NCBI Taxonomy" id="97028"/>
    <lineage>
        <taxon>Eukaryota</taxon>
        <taxon>Viridiplantae</taxon>
        <taxon>Streptophyta</taxon>
        <taxon>Embryophyta</taxon>
        <taxon>Tracheophyta</taxon>
        <taxon>Spermatophyta</taxon>
        <taxon>Magnoliopsida</taxon>
        <taxon>eudicotyledons</taxon>
        <taxon>Gunneridae</taxon>
        <taxon>Pentapetalae</taxon>
        <taxon>rosids</taxon>
        <taxon>fabids</taxon>
        <taxon>Fabales</taxon>
        <taxon>Fabaceae</taxon>
        <taxon>Papilionoideae</taxon>
        <taxon>50 kb inversion clade</taxon>
        <taxon>NPAAA clade</taxon>
        <taxon>Hologalegina</taxon>
        <taxon>IRL clade</taxon>
        <taxon>Trifolieae</taxon>
        <taxon>Trifolium</taxon>
    </lineage>
</organism>
<evidence type="ECO:0000313" key="2">
    <source>
        <dbReference type="Proteomes" id="UP000265520"/>
    </source>
</evidence>
<proteinExistence type="predicted"/>
<sequence length="55" mass="6332">MVRDYLQTGQTVPVSLRLFRNRRQDPRTYNMPPLDEVVALVVGDIGDEEDGRDID</sequence>
<dbReference type="AlphaFoldDB" id="A0A392TIQ0"/>
<keyword evidence="1" id="KW-0547">Nucleotide-binding</keyword>
<name>A0A392TIQ0_9FABA</name>
<protein>
    <submittedName>
        <fullName evidence="1">ATP-dependent DNA helicase PIF1</fullName>
    </submittedName>
</protein>